<name>A0ABT0QCG8_9FLAO</name>
<dbReference type="InterPro" id="IPR007627">
    <property type="entry name" value="RNA_pol_sigma70_r2"/>
</dbReference>
<feature type="domain" description="RNA polymerase sigma-70 region 2" evidence="5">
    <location>
        <begin position="33"/>
        <end position="82"/>
    </location>
</feature>
<comment type="caution">
    <text evidence="7">The sequence shown here is derived from an EMBL/GenBank/DDBJ whole genome shotgun (WGS) entry which is preliminary data.</text>
</comment>
<evidence type="ECO:0000259" key="5">
    <source>
        <dbReference type="Pfam" id="PF04542"/>
    </source>
</evidence>
<dbReference type="NCBIfam" id="TIGR02937">
    <property type="entry name" value="sigma70-ECF"/>
    <property type="match status" value="1"/>
</dbReference>
<evidence type="ECO:0000256" key="3">
    <source>
        <dbReference type="ARBA" id="ARBA00023082"/>
    </source>
</evidence>
<evidence type="ECO:0000256" key="2">
    <source>
        <dbReference type="ARBA" id="ARBA00023015"/>
    </source>
</evidence>
<dbReference type="RefSeq" id="WP_249972476.1">
    <property type="nucleotide sequence ID" value="NZ_JAMFLZ010000002.1"/>
</dbReference>
<keyword evidence="8" id="KW-1185">Reference proteome</keyword>
<evidence type="ECO:0000313" key="8">
    <source>
        <dbReference type="Proteomes" id="UP001165381"/>
    </source>
</evidence>
<dbReference type="SUPFAM" id="SSF88946">
    <property type="entry name" value="Sigma2 domain of RNA polymerase sigma factors"/>
    <property type="match status" value="1"/>
</dbReference>
<sequence length="181" mass="20993">MNSESENNKKLKDFFGKEYHSLKAYVNSKIRANADRDAEDIIQDVALKLFTGADRYSPINNVAGFVYYAIKNKIIDVMRTNNKQIINHESQSEAKLIEFASLLYDTSDNYYAEQMKDELKKAILNLKPDYRDIIIAVDFENYTYKEIALETGVPVGTLMSRRHRAISLLYKNLKHKKEIIN</sequence>
<evidence type="ECO:0000256" key="1">
    <source>
        <dbReference type="ARBA" id="ARBA00010641"/>
    </source>
</evidence>
<dbReference type="Gene3D" id="1.10.10.10">
    <property type="entry name" value="Winged helix-like DNA-binding domain superfamily/Winged helix DNA-binding domain"/>
    <property type="match status" value="1"/>
</dbReference>
<dbReference type="PANTHER" id="PTHR43133">
    <property type="entry name" value="RNA POLYMERASE ECF-TYPE SIGMA FACTO"/>
    <property type="match status" value="1"/>
</dbReference>
<dbReference type="InterPro" id="IPR013325">
    <property type="entry name" value="RNA_pol_sigma_r2"/>
</dbReference>
<dbReference type="InterPro" id="IPR014284">
    <property type="entry name" value="RNA_pol_sigma-70_dom"/>
</dbReference>
<dbReference type="EMBL" id="JAMFLZ010000002">
    <property type="protein sequence ID" value="MCL6294636.1"/>
    <property type="molecule type" value="Genomic_DNA"/>
</dbReference>
<evidence type="ECO:0000256" key="4">
    <source>
        <dbReference type="ARBA" id="ARBA00023163"/>
    </source>
</evidence>
<dbReference type="Pfam" id="PF08281">
    <property type="entry name" value="Sigma70_r4_2"/>
    <property type="match status" value="1"/>
</dbReference>
<keyword evidence="2" id="KW-0805">Transcription regulation</keyword>
<dbReference type="InterPro" id="IPR039425">
    <property type="entry name" value="RNA_pol_sigma-70-like"/>
</dbReference>
<protein>
    <submittedName>
        <fullName evidence="7">RNA polymerase sigma factor</fullName>
    </submittedName>
</protein>
<keyword evidence="4" id="KW-0804">Transcription</keyword>
<evidence type="ECO:0000313" key="7">
    <source>
        <dbReference type="EMBL" id="MCL6294636.1"/>
    </source>
</evidence>
<accession>A0ABT0QCG8</accession>
<reference evidence="7" key="1">
    <citation type="submission" date="2022-05" db="EMBL/GenBank/DDBJ databases">
        <authorList>
            <person name="Park J.-S."/>
        </authorList>
    </citation>
    <scope>NUCLEOTIDE SEQUENCE</scope>
    <source>
        <strain evidence="7">2012CJ34-3</strain>
    </source>
</reference>
<dbReference type="InterPro" id="IPR013324">
    <property type="entry name" value="RNA_pol_sigma_r3/r4-like"/>
</dbReference>
<dbReference type="SUPFAM" id="SSF88659">
    <property type="entry name" value="Sigma3 and sigma4 domains of RNA polymerase sigma factors"/>
    <property type="match status" value="1"/>
</dbReference>
<dbReference type="Gene3D" id="1.10.1740.10">
    <property type="match status" value="1"/>
</dbReference>
<dbReference type="Pfam" id="PF04542">
    <property type="entry name" value="Sigma70_r2"/>
    <property type="match status" value="1"/>
</dbReference>
<dbReference type="Proteomes" id="UP001165381">
    <property type="component" value="Unassembled WGS sequence"/>
</dbReference>
<feature type="domain" description="RNA polymerase sigma factor 70 region 4 type 2" evidence="6">
    <location>
        <begin position="117"/>
        <end position="166"/>
    </location>
</feature>
<dbReference type="InterPro" id="IPR036388">
    <property type="entry name" value="WH-like_DNA-bd_sf"/>
</dbReference>
<dbReference type="CDD" id="cd06171">
    <property type="entry name" value="Sigma70_r4"/>
    <property type="match status" value="1"/>
</dbReference>
<dbReference type="InterPro" id="IPR013249">
    <property type="entry name" value="RNA_pol_sigma70_r4_t2"/>
</dbReference>
<proteinExistence type="inferred from homology"/>
<comment type="similarity">
    <text evidence="1">Belongs to the sigma-70 factor family. ECF subfamily.</text>
</comment>
<organism evidence="7 8">
    <name type="scientific">Jejuia spongiicola</name>
    <dbReference type="NCBI Taxonomy" id="2942207"/>
    <lineage>
        <taxon>Bacteria</taxon>
        <taxon>Pseudomonadati</taxon>
        <taxon>Bacteroidota</taxon>
        <taxon>Flavobacteriia</taxon>
        <taxon>Flavobacteriales</taxon>
        <taxon>Flavobacteriaceae</taxon>
        <taxon>Jejuia</taxon>
    </lineage>
</organism>
<keyword evidence="3" id="KW-0731">Sigma factor</keyword>
<dbReference type="PANTHER" id="PTHR43133:SF46">
    <property type="entry name" value="RNA POLYMERASE SIGMA-70 FACTOR ECF SUBFAMILY"/>
    <property type="match status" value="1"/>
</dbReference>
<gene>
    <name evidence="7" type="ORF">M3P09_06495</name>
</gene>
<evidence type="ECO:0000259" key="6">
    <source>
        <dbReference type="Pfam" id="PF08281"/>
    </source>
</evidence>